<dbReference type="Proteomes" id="UP000244905">
    <property type="component" value="Unassembled WGS sequence"/>
</dbReference>
<proteinExistence type="predicted"/>
<dbReference type="EMBL" id="PUEC01000019">
    <property type="protein sequence ID" value="PWB01709.1"/>
    <property type="molecule type" value="Genomic_DNA"/>
</dbReference>
<reference evidence="2" key="1">
    <citation type="submission" date="2018-02" db="EMBL/GenBank/DDBJ databases">
        <authorList>
            <person name="Clavel T."/>
            <person name="Strowig T."/>
        </authorList>
    </citation>
    <scope>NUCLEOTIDE SEQUENCE [LARGE SCALE GENOMIC DNA]</scope>
    <source>
        <strain evidence="2">DSM 103720</strain>
    </source>
</reference>
<evidence type="ECO:0000313" key="2">
    <source>
        <dbReference type="Proteomes" id="UP000244905"/>
    </source>
</evidence>
<comment type="caution">
    <text evidence="1">The sequence shown here is derived from an EMBL/GenBank/DDBJ whole genome shotgun (WGS) entry which is preliminary data.</text>
</comment>
<evidence type="ECO:0000313" key="1">
    <source>
        <dbReference type="EMBL" id="PWB01709.1"/>
    </source>
</evidence>
<dbReference type="AlphaFoldDB" id="A0A2V1IKC0"/>
<protein>
    <submittedName>
        <fullName evidence="1">Uncharacterized protein</fullName>
    </submittedName>
</protein>
<gene>
    <name evidence="1" type="ORF">C5O23_08795</name>
</gene>
<accession>A0A2V1IKC0</accession>
<name>A0A2V1IKC0_9BACT</name>
<sequence length="219" mass="25749">MDKESNQIQPTELNRQQRLEVEEKAIDALLQMGVKFTVPLKIYPVKPPRFIRWWNKKFPKKARIWRDKRIPKGWDVTEADVPNVEKTTMEHIYQRNFYIKPLYLGTIDYLRKLYIQIEYDEEAIQDQPIQESKKLFKYIPLMAEIAAVAVINDPSVIKPNSEVKTLQKFFIEHLTVTRLKRLADVISQMMNPGGFTSSIRSIVEMGTTKPKENRANLIE</sequence>
<organism evidence="1 2">
    <name type="scientific">Duncaniella muris</name>
    <dbReference type="NCBI Taxonomy" id="2094150"/>
    <lineage>
        <taxon>Bacteria</taxon>
        <taxon>Pseudomonadati</taxon>
        <taxon>Bacteroidota</taxon>
        <taxon>Bacteroidia</taxon>
        <taxon>Bacteroidales</taxon>
        <taxon>Muribaculaceae</taxon>
        <taxon>Duncaniella</taxon>
    </lineage>
</organism>
<keyword evidence="2" id="KW-1185">Reference proteome</keyword>